<dbReference type="InterPro" id="IPR044609">
    <property type="entry name" value="FKBP2/11"/>
</dbReference>
<dbReference type="OrthoDB" id="1902587at2759"/>
<evidence type="ECO:0000256" key="3">
    <source>
        <dbReference type="ARBA" id="ARBA00023110"/>
    </source>
</evidence>
<evidence type="ECO:0000256" key="5">
    <source>
        <dbReference type="PROSITE-ProRule" id="PRU00277"/>
    </source>
</evidence>
<keyword evidence="4 5" id="KW-0413">Isomerase</keyword>
<keyword evidence="3 5" id="KW-0697">Rotamase</keyword>
<dbReference type="AlphaFoldDB" id="A0A4P9XM23"/>
<dbReference type="GO" id="GO:0005783">
    <property type="term" value="C:endoplasmic reticulum"/>
    <property type="evidence" value="ECO:0007669"/>
    <property type="project" value="TreeGrafter"/>
</dbReference>
<evidence type="ECO:0000256" key="4">
    <source>
        <dbReference type="ARBA" id="ARBA00023235"/>
    </source>
</evidence>
<accession>A0A4P9XM23</accession>
<evidence type="ECO:0000313" key="8">
    <source>
        <dbReference type="Proteomes" id="UP000271241"/>
    </source>
</evidence>
<keyword evidence="8" id="KW-1185">Reference proteome</keyword>
<gene>
    <name evidence="7" type="ORF">THASP1DRAFT_5328</name>
</gene>
<sequence>ASDSLKMHYTGTLFDTGDEFDSSVGRGVPFEFTLGIGQVIKGWDRGIVGMCVGEKRRLQIPSDLGYGVSGSPPTIPPNAALVFDVELLEING</sequence>
<dbReference type="PROSITE" id="PS50059">
    <property type="entry name" value="FKBP_PPIASE"/>
    <property type="match status" value="1"/>
</dbReference>
<dbReference type="Pfam" id="PF00254">
    <property type="entry name" value="FKBP_C"/>
    <property type="match status" value="1"/>
</dbReference>
<dbReference type="EMBL" id="KZ992796">
    <property type="protein sequence ID" value="RKP06905.1"/>
    <property type="molecule type" value="Genomic_DNA"/>
</dbReference>
<comment type="catalytic activity">
    <reaction evidence="1 5">
        <text>[protein]-peptidylproline (omega=180) = [protein]-peptidylproline (omega=0)</text>
        <dbReference type="Rhea" id="RHEA:16237"/>
        <dbReference type="Rhea" id="RHEA-COMP:10747"/>
        <dbReference type="Rhea" id="RHEA-COMP:10748"/>
        <dbReference type="ChEBI" id="CHEBI:83833"/>
        <dbReference type="ChEBI" id="CHEBI:83834"/>
        <dbReference type="EC" id="5.2.1.8"/>
    </reaction>
</comment>
<name>A0A4P9XM23_9FUNG</name>
<feature type="non-terminal residue" evidence="7">
    <location>
        <position position="1"/>
    </location>
</feature>
<evidence type="ECO:0000313" key="7">
    <source>
        <dbReference type="EMBL" id="RKP06905.1"/>
    </source>
</evidence>
<dbReference type="PANTHER" id="PTHR45779:SF7">
    <property type="entry name" value="PEPTIDYLPROLYL ISOMERASE"/>
    <property type="match status" value="1"/>
</dbReference>
<reference evidence="8" key="1">
    <citation type="journal article" date="2018" name="Nat. Microbiol.">
        <title>Leveraging single-cell genomics to expand the fungal tree of life.</title>
        <authorList>
            <person name="Ahrendt S.R."/>
            <person name="Quandt C.A."/>
            <person name="Ciobanu D."/>
            <person name="Clum A."/>
            <person name="Salamov A."/>
            <person name="Andreopoulos B."/>
            <person name="Cheng J.F."/>
            <person name="Woyke T."/>
            <person name="Pelin A."/>
            <person name="Henrissat B."/>
            <person name="Reynolds N.K."/>
            <person name="Benny G.L."/>
            <person name="Smith M.E."/>
            <person name="James T.Y."/>
            <person name="Grigoriev I.V."/>
        </authorList>
    </citation>
    <scope>NUCLEOTIDE SEQUENCE [LARGE SCALE GENOMIC DNA]</scope>
    <source>
        <strain evidence="8">RSA 1356</strain>
    </source>
</reference>
<dbReference type="Proteomes" id="UP000271241">
    <property type="component" value="Unassembled WGS sequence"/>
</dbReference>
<dbReference type="InterPro" id="IPR046357">
    <property type="entry name" value="PPIase_dom_sf"/>
</dbReference>
<proteinExistence type="predicted"/>
<dbReference type="EC" id="5.2.1.8" evidence="2 5"/>
<evidence type="ECO:0000256" key="1">
    <source>
        <dbReference type="ARBA" id="ARBA00000971"/>
    </source>
</evidence>
<protein>
    <recommendedName>
        <fullName evidence="2 5">peptidylprolyl isomerase</fullName>
        <ecNumber evidence="2 5">5.2.1.8</ecNumber>
    </recommendedName>
</protein>
<dbReference type="PANTHER" id="PTHR45779">
    <property type="entry name" value="PEPTIDYLPROLYL ISOMERASE"/>
    <property type="match status" value="1"/>
</dbReference>
<dbReference type="Gene3D" id="3.10.50.40">
    <property type="match status" value="1"/>
</dbReference>
<dbReference type="STRING" id="78915.A0A4P9XM23"/>
<evidence type="ECO:0000259" key="6">
    <source>
        <dbReference type="PROSITE" id="PS50059"/>
    </source>
</evidence>
<organism evidence="7 8">
    <name type="scientific">Thamnocephalis sphaerospora</name>
    <dbReference type="NCBI Taxonomy" id="78915"/>
    <lineage>
        <taxon>Eukaryota</taxon>
        <taxon>Fungi</taxon>
        <taxon>Fungi incertae sedis</taxon>
        <taxon>Zoopagomycota</taxon>
        <taxon>Zoopagomycotina</taxon>
        <taxon>Zoopagomycetes</taxon>
        <taxon>Zoopagales</taxon>
        <taxon>Sigmoideomycetaceae</taxon>
        <taxon>Thamnocephalis</taxon>
    </lineage>
</organism>
<dbReference type="FunFam" id="3.10.50.40:FF:000006">
    <property type="entry name" value="Peptidyl-prolyl cis-trans isomerase"/>
    <property type="match status" value="1"/>
</dbReference>
<feature type="domain" description="PPIase FKBP-type" evidence="6">
    <location>
        <begin position="2"/>
        <end position="91"/>
    </location>
</feature>
<dbReference type="GO" id="GO:0003755">
    <property type="term" value="F:peptidyl-prolyl cis-trans isomerase activity"/>
    <property type="evidence" value="ECO:0007669"/>
    <property type="project" value="UniProtKB-KW"/>
</dbReference>
<feature type="non-terminal residue" evidence="7">
    <location>
        <position position="92"/>
    </location>
</feature>
<dbReference type="InterPro" id="IPR001179">
    <property type="entry name" value="PPIase_FKBP_dom"/>
</dbReference>
<dbReference type="SUPFAM" id="SSF54534">
    <property type="entry name" value="FKBP-like"/>
    <property type="match status" value="1"/>
</dbReference>
<evidence type="ECO:0000256" key="2">
    <source>
        <dbReference type="ARBA" id="ARBA00013194"/>
    </source>
</evidence>